<name>A0A2M7U5K7_9BACT</name>
<gene>
    <name evidence="2" type="ORF">COY14_00835</name>
</gene>
<sequence>MNLNAVGVASSNLSKTLKFYKLLGFEFGEPMGDHYESSITSSSAKLMIDSIETVKGIIGEEPKPGNHSMFAIQYDSPVEVNKIATKIQKGGFTISKKPWDAFWGQRYCIVEDPDGYKMDLYAQLEKC</sequence>
<protein>
    <submittedName>
        <fullName evidence="2">Glyoxalase</fullName>
    </submittedName>
</protein>
<dbReference type="InterPro" id="IPR029068">
    <property type="entry name" value="Glyas_Bleomycin-R_OHBP_Dase"/>
</dbReference>
<proteinExistence type="predicted"/>
<dbReference type="InterPro" id="IPR037523">
    <property type="entry name" value="VOC_core"/>
</dbReference>
<dbReference type="Pfam" id="PF00903">
    <property type="entry name" value="Glyoxalase"/>
    <property type="match status" value="1"/>
</dbReference>
<dbReference type="Proteomes" id="UP000230027">
    <property type="component" value="Unassembled WGS sequence"/>
</dbReference>
<reference evidence="3" key="1">
    <citation type="submission" date="2017-09" db="EMBL/GenBank/DDBJ databases">
        <title>Depth-based differentiation of microbial function through sediment-hosted aquifers and enrichment of novel symbionts in the deep terrestrial subsurface.</title>
        <authorList>
            <person name="Probst A.J."/>
            <person name="Ladd B."/>
            <person name="Jarett J.K."/>
            <person name="Geller-Mcgrath D.E."/>
            <person name="Sieber C.M.K."/>
            <person name="Emerson J.B."/>
            <person name="Anantharaman K."/>
            <person name="Thomas B.C."/>
            <person name="Malmstrom R."/>
            <person name="Stieglmeier M."/>
            <person name="Klingl A."/>
            <person name="Woyke T."/>
            <person name="Ryan C.M."/>
            <person name="Banfield J.F."/>
        </authorList>
    </citation>
    <scope>NUCLEOTIDE SEQUENCE [LARGE SCALE GENOMIC DNA]</scope>
</reference>
<dbReference type="PANTHER" id="PTHR36503">
    <property type="entry name" value="BLR2520 PROTEIN"/>
    <property type="match status" value="1"/>
</dbReference>
<evidence type="ECO:0000313" key="3">
    <source>
        <dbReference type="Proteomes" id="UP000230027"/>
    </source>
</evidence>
<evidence type="ECO:0000313" key="2">
    <source>
        <dbReference type="EMBL" id="PIZ66158.1"/>
    </source>
</evidence>
<dbReference type="EMBL" id="PFOD01000022">
    <property type="protein sequence ID" value="PIZ66158.1"/>
    <property type="molecule type" value="Genomic_DNA"/>
</dbReference>
<dbReference type="PANTHER" id="PTHR36503:SF3">
    <property type="entry name" value="BLR0126 PROTEIN"/>
    <property type="match status" value="1"/>
</dbReference>
<organism evidence="2 3">
    <name type="scientific">Candidatus Roizmanbacteria bacterium CG_4_10_14_0_2_um_filter_36_9</name>
    <dbReference type="NCBI Taxonomy" id="1974823"/>
    <lineage>
        <taxon>Bacteria</taxon>
        <taxon>Candidatus Roizmaniibacteriota</taxon>
    </lineage>
</organism>
<comment type="caution">
    <text evidence="2">The sequence shown here is derived from an EMBL/GenBank/DDBJ whole genome shotgun (WGS) entry which is preliminary data.</text>
</comment>
<dbReference type="Gene3D" id="3.10.180.10">
    <property type="entry name" value="2,3-Dihydroxybiphenyl 1,2-Dioxygenase, domain 1"/>
    <property type="match status" value="1"/>
</dbReference>
<evidence type="ECO:0000259" key="1">
    <source>
        <dbReference type="PROSITE" id="PS51819"/>
    </source>
</evidence>
<dbReference type="InterPro" id="IPR004360">
    <property type="entry name" value="Glyas_Fos-R_dOase_dom"/>
</dbReference>
<dbReference type="PROSITE" id="PS51819">
    <property type="entry name" value="VOC"/>
    <property type="match status" value="1"/>
</dbReference>
<dbReference type="SUPFAM" id="SSF54593">
    <property type="entry name" value="Glyoxalase/Bleomycin resistance protein/Dihydroxybiphenyl dioxygenase"/>
    <property type="match status" value="1"/>
</dbReference>
<dbReference type="AlphaFoldDB" id="A0A2M7U5K7"/>
<accession>A0A2M7U5K7</accession>
<feature type="domain" description="VOC" evidence="1">
    <location>
        <begin position="2"/>
        <end position="123"/>
    </location>
</feature>